<dbReference type="InterPro" id="IPR011101">
    <property type="entry name" value="DUF5131"/>
</dbReference>
<organism evidence="1">
    <name type="scientific">marine sediment metagenome</name>
    <dbReference type="NCBI Taxonomy" id="412755"/>
    <lineage>
        <taxon>unclassified sequences</taxon>
        <taxon>metagenomes</taxon>
        <taxon>ecological metagenomes</taxon>
    </lineage>
</organism>
<dbReference type="AlphaFoldDB" id="X1MXY4"/>
<comment type="caution">
    <text evidence="1">The sequence shown here is derived from an EMBL/GenBank/DDBJ whole genome shotgun (WGS) entry which is preliminary data.</text>
</comment>
<evidence type="ECO:0000313" key="1">
    <source>
        <dbReference type="EMBL" id="GAI11244.1"/>
    </source>
</evidence>
<reference evidence="1" key="1">
    <citation type="journal article" date="2014" name="Front. Microbiol.">
        <title>High frequency of phylogenetically diverse reductive dehalogenase-homologous genes in deep subseafloor sedimentary metagenomes.</title>
        <authorList>
            <person name="Kawai M."/>
            <person name="Futagami T."/>
            <person name="Toyoda A."/>
            <person name="Takaki Y."/>
            <person name="Nishi S."/>
            <person name="Hori S."/>
            <person name="Arai W."/>
            <person name="Tsubouchi T."/>
            <person name="Morono Y."/>
            <person name="Uchiyama I."/>
            <person name="Ito T."/>
            <person name="Fujiyama A."/>
            <person name="Inagaki F."/>
            <person name="Takami H."/>
        </authorList>
    </citation>
    <scope>NUCLEOTIDE SEQUENCE</scope>
    <source>
        <strain evidence="1">Expedition CK06-06</strain>
    </source>
</reference>
<proteinExistence type="predicted"/>
<dbReference type="EMBL" id="BARV01011711">
    <property type="protein sequence ID" value="GAI11244.1"/>
    <property type="molecule type" value="Genomic_DNA"/>
</dbReference>
<gene>
    <name evidence="1" type="ORF">S06H3_22064</name>
</gene>
<protein>
    <submittedName>
        <fullName evidence="1">Uncharacterized protein</fullName>
    </submittedName>
</protein>
<name>X1MXY4_9ZZZZ</name>
<sequence length="93" mass="11139">MKNKIGWCNLTFNPVWGCLNVNKCEYCYARKIAKRFAGVRAKQEYDYRLYQTDEEICQGLFASRLRHFLPTFLESQFDKKFPQKPKKYISGRN</sequence>
<dbReference type="Pfam" id="PF07505">
    <property type="entry name" value="DUF5131"/>
    <property type="match status" value="1"/>
</dbReference>
<accession>X1MXY4</accession>